<dbReference type="InterPro" id="IPR002933">
    <property type="entry name" value="Peptidase_M20"/>
</dbReference>
<evidence type="ECO:0000313" key="9">
    <source>
        <dbReference type="Proteomes" id="UP000664303"/>
    </source>
</evidence>
<dbReference type="InterPro" id="IPR050072">
    <property type="entry name" value="Peptidase_M20A"/>
</dbReference>
<comment type="cofactor">
    <cofactor evidence="1">
        <name>Zn(2+)</name>
        <dbReference type="ChEBI" id="CHEBI:29105"/>
    </cofactor>
</comment>
<dbReference type="EMBL" id="JAFKCZ010000011">
    <property type="protein sequence ID" value="MBN7797977.1"/>
    <property type="molecule type" value="Genomic_DNA"/>
</dbReference>
<keyword evidence="3" id="KW-0378">Hydrolase</keyword>
<reference evidence="8" key="1">
    <citation type="submission" date="2021-02" db="EMBL/GenBank/DDBJ databases">
        <title>PHA producing bacteria isolated from coastal sediment in Guangdong, Shenzhen.</title>
        <authorList>
            <person name="Zheng W."/>
            <person name="Yu S."/>
            <person name="Huang Y."/>
        </authorList>
    </citation>
    <scope>NUCLEOTIDE SEQUENCE</scope>
    <source>
        <strain evidence="8">TN14-10</strain>
    </source>
</reference>
<dbReference type="Proteomes" id="UP000664303">
    <property type="component" value="Unassembled WGS sequence"/>
</dbReference>
<dbReference type="AlphaFoldDB" id="A0A939DI60"/>
<dbReference type="GO" id="GO:0016787">
    <property type="term" value="F:hydrolase activity"/>
    <property type="evidence" value="ECO:0007669"/>
    <property type="project" value="UniProtKB-KW"/>
</dbReference>
<dbReference type="Pfam" id="PF01546">
    <property type="entry name" value="Peptidase_M20"/>
    <property type="match status" value="1"/>
</dbReference>
<proteinExistence type="predicted"/>
<accession>A0A939DI60</accession>
<keyword evidence="5" id="KW-0170">Cobalt</keyword>
<evidence type="ECO:0000256" key="4">
    <source>
        <dbReference type="ARBA" id="ARBA00022833"/>
    </source>
</evidence>
<dbReference type="GO" id="GO:0046872">
    <property type="term" value="F:metal ion binding"/>
    <property type="evidence" value="ECO:0007669"/>
    <property type="project" value="UniProtKB-KW"/>
</dbReference>
<dbReference type="PROSITE" id="PS00758">
    <property type="entry name" value="ARGE_DAPE_CPG2_1"/>
    <property type="match status" value="1"/>
</dbReference>
<dbReference type="Pfam" id="PF07687">
    <property type="entry name" value="M20_dimer"/>
    <property type="match status" value="1"/>
</dbReference>
<evidence type="ECO:0000256" key="1">
    <source>
        <dbReference type="ARBA" id="ARBA00001947"/>
    </source>
</evidence>
<evidence type="ECO:0000256" key="3">
    <source>
        <dbReference type="ARBA" id="ARBA00022801"/>
    </source>
</evidence>
<evidence type="ECO:0000313" key="8">
    <source>
        <dbReference type="EMBL" id="MBN7797977.1"/>
    </source>
</evidence>
<dbReference type="InterPro" id="IPR011650">
    <property type="entry name" value="Peptidase_M20_dimer"/>
</dbReference>
<gene>
    <name evidence="8" type="ORF">JYP50_15310</name>
</gene>
<dbReference type="PANTHER" id="PTHR43808:SF32">
    <property type="entry name" value="ARGE_DAPE-RELATED DEACYLASE"/>
    <property type="match status" value="1"/>
</dbReference>
<sequence>MGTDGIVAGCRRLPGVKRVKRLSLLLLLCLSAAAAGAANLSDAEQSVVRAVDAGVPEATRLLEEVVNINSGTMNFAGVRRVGEVFEREFKALDFDTDWIDGEGFDRAGHLVASRGARGPRILLIGHLDTVFAADSPFQRFQRVDAHRVKGPGITDMKGGNVVMLLALSALREAGLLDALQLRVVLTGDEELRGKPHALANAALVEAAQWADIAIGFEDGDGDPATAVISRRGASSWRLEVAGKPAHSSQIFREDIGDGAVFELARILDEWRRKLRGEANLTFNPGVVVAGTDVRLDPTSGEGTAFGKSNVIARDALVNGGIRAVSPEQLRRAQQVMQAVAADNSPHTRAELSFAAGYPPMAASEGNRDLLALYNRISEALGYGPVRAVDPRRAGAADISFAAAHVRQAIDGLGLMGEGGHTVDEVADMRTLPRQAARAALLLHRLAAGSSSSEAGG</sequence>
<feature type="domain" description="Peptidase M20 dimerisation" evidence="7">
    <location>
        <begin position="228"/>
        <end position="346"/>
    </location>
</feature>
<evidence type="ECO:0000256" key="2">
    <source>
        <dbReference type="ARBA" id="ARBA00022723"/>
    </source>
</evidence>
<dbReference type="SUPFAM" id="SSF53187">
    <property type="entry name" value="Zn-dependent exopeptidases"/>
    <property type="match status" value="1"/>
</dbReference>
<dbReference type="SUPFAM" id="SSF55031">
    <property type="entry name" value="Bacterial exopeptidase dimerisation domain"/>
    <property type="match status" value="1"/>
</dbReference>
<organism evidence="8 9">
    <name type="scientific">Parahaliea mediterranea</name>
    <dbReference type="NCBI Taxonomy" id="651086"/>
    <lineage>
        <taxon>Bacteria</taxon>
        <taxon>Pseudomonadati</taxon>
        <taxon>Pseudomonadota</taxon>
        <taxon>Gammaproteobacteria</taxon>
        <taxon>Cellvibrionales</taxon>
        <taxon>Halieaceae</taxon>
        <taxon>Parahaliea</taxon>
    </lineage>
</organism>
<dbReference type="InterPro" id="IPR036264">
    <property type="entry name" value="Bact_exopeptidase_dim_dom"/>
</dbReference>
<protein>
    <submittedName>
        <fullName evidence="8">M20/M25/M40 family metallo-hydrolase</fullName>
    </submittedName>
</protein>
<dbReference type="InterPro" id="IPR001261">
    <property type="entry name" value="ArgE/DapE_CS"/>
</dbReference>
<evidence type="ECO:0000256" key="5">
    <source>
        <dbReference type="ARBA" id="ARBA00023285"/>
    </source>
</evidence>
<feature type="chain" id="PRO_5037553219" evidence="6">
    <location>
        <begin position="38"/>
        <end position="456"/>
    </location>
</feature>
<dbReference type="PANTHER" id="PTHR43808">
    <property type="entry name" value="ACETYLORNITHINE DEACETYLASE"/>
    <property type="match status" value="1"/>
</dbReference>
<evidence type="ECO:0000256" key="6">
    <source>
        <dbReference type="SAM" id="SignalP"/>
    </source>
</evidence>
<dbReference type="Gene3D" id="3.40.630.10">
    <property type="entry name" value="Zn peptidases"/>
    <property type="match status" value="1"/>
</dbReference>
<keyword evidence="9" id="KW-1185">Reference proteome</keyword>
<dbReference type="Gene3D" id="3.30.70.360">
    <property type="match status" value="1"/>
</dbReference>
<name>A0A939DI60_9GAMM</name>
<keyword evidence="2" id="KW-0479">Metal-binding</keyword>
<feature type="signal peptide" evidence="6">
    <location>
        <begin position="1"/>
        <end position="37"/>
    </location>
</feature>
<keyword evidence="6" id="KW-0732">Signal</keyword>
<evidence type="ECO:0000259" key="7">
    <source>
        <dbReference type="Pfam" id="PF07687"/>
    </source>
</evidence>
<keyword evidence="4" id="KW-0862">Zinc</keyword>
<comment type="caution">
    <text evidence="8">The sequence shown here is derived from an EMBL/GenBank/DDBJ whole genome shotgun (WGS) entry which is preliminary data.</text>
</comment>